<dbReference type="RefSeq" id="WP_203901339.1">
    <property type="nucleotide sequence ID" value="NZ_BOPF01000018.1"/>
</dbReference>
<comment type="similarity">
    <text evidence="1">Belongs to the peptidase S33 family.</text>
</comment>
<evidence type="ECO:0000256" key="2">
    <source>
        <dbReference type="ARBA" id="ARBA00022801"/>
    </source>
</evidence>
<evidence type="ECO:0000313" key="5">
    <source>
        <dbReference type="Proteomes" id="UP000619260"/>
    </source>
</evidence>
<name>A0A8J3YPC2_9ACTN</name>
<dbReference type="PANTHER" id="PTHR43798">
    <property type="entry name" value="MONOACYLGLYCEROL LIPASE"/>
    <property type="match status" value="1"/>
</dbReference>
<dbReference type="EMBL" id="BOPF01000018">
    <property type="protein sequence ID" value="GIJ47823.1"/>
    <property type="molecule type" value="Genomic_DNA"/>
</dbReference>
<gene>
    <name evidence="4" type="ORF">Val02_47090</name>
</gene>
<dbReference type="AlphaFoldDB" id="A0A8J3YPC2"/>
<evidence type="ECO:0000313" key="4">
    <source>
        <dbReference type="EMBL" id="GIJ47823.1"/>
    </source>
</evidence>
<evidence type="ECO:0000259" key="3">
    <source>
        <dbReference type="Pfam" id="PF00561"/>
    </source>
</evidence>
<dbReference type="PANTHER" id="PTHR43798:SF33">
    <property type="entry name" value="HYDROLASE, PUTATIVE (AFU_ORTHOLOGUE AFUA_2G14860)-RELATED"/>
    <property type="match status" value="1"/>
</dbReference>
<dbReference type="InterPro" id="IPR000073">
    <property type="entry name" value="AB_hydrolase_1"/>
</dbReference>
<organism evidence="4 5">
    <name type="scientific">Virgisporangium aliadipatigenens</name>
    <dbReference type="NCBI Taxonomy" id="741659"/>
    <lineage>
        <taxon>Bacteria</taxon>
        <taxon>Bacillati</taxon>
        <taxon>Actinomycetota</taxon>
        <taxon>Actinomycetes</taxon>
        <taxon>Micromonosporales</taxon>
        <taxon>Micromonosporaceae</taxon>
        <taxon>Virgisporangium</taxon>
    </lineage>
</organism>
<protein>
    <submittedName>
        <fullName evidence="4">Alpha/beta hydrolase</fullName>
    </submittedName>
</protein>
<dbReference type="PRINTS" id="PR00793">
    <property type="entry name" value="PROAMNOPTASE"/>
</dbReference>
<keyword evidence="5" id="KW-1185">Reference proteome</keyword>
<dbReference type="Gene3D" id="3.40.50.1820">
    <property type="entry name" value="alpha/beta hydrolase"/>
    <property type="match status" value="1"/>
</dbReference>
<dbReference type="InterPro" id="IPR050266">
    <property type="entry name" value="AB_hydrolase_sf"/>
</dbReference>
<feature type="domain" description="AB hydrolase-1" evidence="3">
    <location>
        <begin position="29"/>
        <end position="139"/>
    </location>
</feature>
<keyword evidence="2 4" id="KW-0378">Hydrolase</keyword>
<reference evidence="4" key="1">
    <citation type="submission" date="2021-01" db="EMBL/GenBank/DDBJ databases">
        <title>Whole genome shotgun sequence of Virgisporangium aliadipatigenens NBRC 105644.</title>
        <authorList>
            <person name="Komaki H."/>
            <person name="Tamura T."/>
        </authorList>
    </citation>
    <scope>NUCLEOTIDE SEQUENCE</scope>
    <source>
        <strain evidence="4">NBRC 105644</strain>
    </source>
</reference>
<dbReference type="Proteomes" id="UP000619260">
    <property type="component" value="Unassembled WGS sequence"/>
</dbReference>
<dbReference type="InterPro" id="IPR029058">
    <property type="entry name" value="AB_hydrolase_fold"/>
</dbReference>
<dbReference type="GO" id="GO:0006508">
    <property type="term" value="P:proteolysis"/>
    <property type="evidence" value="ECO:0007669"/>
    <property type="project" value="InterPro"/>
</dbReference>
<dbReference type="Pfam" id="PF00561">
    <property type="entry name" value="Abhydrolase_1"/>
    <property type="match status" value="1"/>
</dbReference>
<accession>A0A8J3YPC2</accession>
<dbReference type="PRINTS" id="PR00111">
    <property type="entry name" value="ABHYDROLASE"/>
</dbReference>
<sequence>MSVVHANGIAMHTAQLVPTTGDPEPPTAVMIHGMAGDSLASWYLTLAAPVGAAGLRVLMYDLRGHGRSERPPTGYALHDFVDDLHALLRKLDVRRPVHLLGNSFGGTIAFSYAIRHPDAVASLTAVESAPPTTAWFQRIALRLNTVHSVTNPGRRAAAARAFVEATSVARDLPASPLPGDQAIAAISCPVLCVYGGTSRMRDLTPQVRRLLPHAEVAVVPDVGHSLLITRPAAVRELVVPWLLHHTPKEAVS</sequence>
<dbReference type="GO" id="GO:0004177">
    <property type="term" value="F:aminopeptidase activity"/>
    <property type="evidence" value="ECO:0007669"/>
    <property type="project" value="UniProtKB-EC"/>
</dbReference>
<evidence type="ECO:0000256" key="1">
    <source>
        <dbReference type="ARBA" id="ARBA00010088"/>
    </source>
</evidence>
<proteinExistence type="inferred from homology"/>
<dbReference type="GO" id="GO:0016020">
    <property type="term" value="C:membrane"/>
    <property type="evidence" value="ECO:0007669"/>
    <property type="project" value="TreeGrafter"/>
</dbReference>
<dbReference type="SUPFAM" id="SSF53474">
    <property type="entry name" value="alpha/beta-Hydrolases"/>
    <property type="match status" value="1"/>
</dbReference>
<dbReference type="InterPro" id="IPR002410">
    <property type="entry name" value="Peptidase_S33"/>
</dbReference>
<comment type="caution">
    <text evidence="4">The sequence shown here is derived from an EMBL/GenBank/DDBJ whole genome shotgun (WGS) entry which is preliminary data.</text>
</comment>